<name>A0AA38HCM2_9TREE</name>
<feature type="transmembrane region" description="Helical" evidence="2">
    <location>
        <begin position="250"/>
        <end position="271"/>
    </location>
</feature>
<evidence type="ECO:0000313" key="5">
    <source>
        <dbReference type="Proteomes" id="UP001164286"/>
    </source>
</evidence>
<keyword evidence="3" id="KW-0732">Signal</keyword>
<feature type="transmembrane region" description="Helical" evidence="2">
    <location>
        <begin position="186"/>
        <end position="209"/>
    </location>
</feature>
<keyword evidence="2" id="KW-0812">Transmembrane</keyword>
<feature type="transmembrane region" description="Helical" evidence="2">
    <location>
        <begin position="157"/>
        <end position="180"/>
    </location>
</feature>
<feature type="transmembrane region" description="Helical" evidence="2">
    <location>
        <begin position="38"/>
        <end position="59"/>
    </location>
</feature>
<protein>
    <recommendedName>
        <fullName evidence="6">EamA domain-containing protein</fullName>
    </recommendedName>
</protein>
<dbReference type="InterPro" id="IPR037185">
    <property type="entry name" value="EmrE-like"/>
</dbReference>
<gene>
    <name evidence="4" type="ORF">MKK02DRAFT_43609</name>
</gene>
<keyword evidence="2" id="KW-0472">Membrane</keyword>
<keyword evidence="5" id="KW-1185">Reference proteome</keyword>
<sequence>MSTLIQRYTGALLALIAAFAFTLMDALAQNCMRHGLSPGQVAFGRMSITAPLVTLYIYLRQPSCFHQLDPRKHTRQDDISSLDSDDTLFLRKPALAARLIWLRSILTSIGVCLAFASMQRIAISEFITVYSPRAYLIGFLCWAVLKEAFGWRLRLAAVASSIAVVLVVQPPLLFGASVYGNPASRAAGFFFCLACLLVDTLEMVLLRYLGAGPDPLVITLSYSVACVFVSPCFMLLVGEEMGDIDGWQTCFRLFALAALGLLAQMCVVIAMQKETGGTVSVVLYAQIPFAVIVQSFLIGEAPGVLQIFGMAIIVSFGVWATVAESNEREQAKEATGEEEGYALLPTESEAPIGVHGEGEAK</sequence>
<organism evidence="4 5">
    <name type="scientific">Dioszegia hungarica</name>
    <dbReference type="NCBI Taxonomy" id="4972"/>
    <lineage>
        <taxon>Eukaryota</taxon>
        <taxon>Fungi</taxon>
        <taxon>Dikarya</taxon>
        <taxon>Basidiomycota</taxon>
        <taxon>Agaricomycotina</taxon>
        <taxon>Tremellomycetes</taxon>
        <taxon>Tremellales</taxon>
        <taxon>Bulleribasidiaceae</taxon>
        <taxon>Dioszegia</taxon>
    </lineage>
</organism>
<dbReference type="GeneID" id="77731725"/>
<dbReference type="AlphaFoldDB" id="A0AA38HCM2"/>
<dbReference type="GO" id="GO:0016020">
    <property type="term" value="C:membrane"/>
    <property type="evidence" value="ECO:0007669"/>
    <property type="project" value="TreeGrafter"/>
</dbReference>
<dbReference type="PANTHER" id="PTHR22911">
    <property type="entry name" value="ACYL-MALONYL CONDENSING ENZYME-RELATED"/>
    <property type="match status" value="1"/>
</dbReference>
<feature type="transmembrane region" description="Helical" evidence="2">
    <location>
        <begin position="216"/>
        <end position="238"/>
    </location>
</feature>
<dbReference type="RefSeq" id="XP_052947460.1">
    <property type="nucleotide sequence ID" value="XM_053092520.1"/>
</dbReference>
<feature type="region of interest" description="Disordered" evidence="1">
    <location>
        <begin position="328"/>
        <end position="361"/>
    </location>
</feature>
<dbReference type="SUPFAM" id="SSF103481">
    <property type="entry name" value="Multidrug resistance efflux transporter EmrE"/>
    <property type="match status" value="1"/>
</dbReference>
<feature type="transmembrane region" description="Helical" evidence="2">
    <location>
        <begin position="278"/>
        <end position="298"/>
    </location>
</feature>
<dbReference type="Proteomes" id="UP001164286">
    <property type="component" value="Unassembled WGS sequence"/>
</dbReference>
<reference evidence="4" key="1">
    <citation type="journal article" date="2022" name="G3 (Bethesda)">
        <title>High quality genome of the basidiomycete yeast Dioszegia hungarica PDD-24b-2 isolated from cloud water.</title>
        <authorList>
            <person name="Jarrige D."/>
            <person name="Haridas S."/>
            <person name="Bleykasten-Grosshans C."/>
            <person name="Joly M."/>
            <person name="Nadalig T."/>
            <person name="Sancelme M."/>
            <person name="Vuilleumier S."/>
            <person name="Grigoriev I.V."/>
            <person name="Amato P."/>
            <person name="Bringel F."/>
        </authorList>
    </citation>
    <scope>NUCLEOTIDE SEQUENCE</scope>
    <source>
        <strain evidence="4">PDD-24b-2</strain>
    </source>
</reference>
<proteinExistence type="predicted"/>
<comment type="caution">
    <text evidence="4">The sequence shown here is derived from an EMBL/GenBank/DDBJ whole genome shotgun (WGS) entry which is preliminary data.</text>
</comment>
<evidence type="ECO:0000256" key="1">
    <source>
        <dbReference type="SAM" id="MobiDB-lite"/>
    </source>
</evidence>
<feature type="transmembrane region" description="Helical" evidence="2">
    <location>
        <begin position="304"/>
        <end position="322"/>
    </location>
</feature>
<feature type="signal peptide" evidence="3">
    <location>
        <begin position="1"/>
        <end position="28"/>
    </location>
</feature>
<accession>A0AA38HCM2</accession>
<evidence type="ECO:0000256" key="3">
    <source>
        <dbReference type="SAM" id="SignalP"/>
    </source>
</evidence>
<evidence type="ECO:0000313" key="4">
    <source>
        <dbReference type="EMBL" id="KAI9637683.1"/>
    </source>
</evidence>
<dbReference type="EMBL" id="JAKWFO010000004">
    <property type="protein sequence ID" value="KAI9637683.1"/>
    <property type="molecule type" value="Genomic_DNA"/>
</dbReference>
<evidence type="ECO:0008006" key="6">
    <source>
        <dbReference type="Google" id="ProtNLM"/>
    </source>
</evidence>
<evidence type="ECO:0000256" key="2">
    <source>
        <dbReference type="SAM" id="Phobius"/>
    </source>
</evidence>
<feature type="transmembrane region" description="Helical" evidence="2">
    <location>
        <begin position="100"/>
        <end position="121"/>
    </location>
</feature>
<feature type="chain" id="PRO_5041264147" description="EamA domain-containing protein" evidence="3">
    <location>
        <begin position="29"/>
        <end position="361"/>
    </location>
</feature>
<feature type="transmembrane region" description="Helical" evidence="2">
    <location>
        <begin position="127"/>
        <end position="145"/>
    </location>
</feature>
<keyword evidence="2" id="KW-1133">Transmembrane helix</keyword>